<dbReference type="EMBL" id="JAAKZH010000008">
    <property type="protein sequence ID" value="NGO65948.1"/>
    <property type="molecule type" value="Genomic_DNA"/>
</dbReference>
<evidence type="ECO:0000256" key="1">
    <source>
        <dbReference type="SAM" id="MobiDB-lite"/>
    </source>
</evidence>
<reference evidence="2 3" key="1">
    <citation type="submission" date="2020-02" db="EMBL/GenBank/DDBJ databases">
        <title>Genome sequence of the type strain CCBAU10050 of Rhizobium daejeonense.</title>
        <authorList>
            <person name="Gao J."/>
            <person name="Sun J."/>
        </authorList>
    </citation>
    <scope>NUCLEOTIDE SEQUENCE [LARGE SCALE GENOMIC DNA]</scope>
    <source>
        <strain evidence="2 3">CCBAU10050</strain>
    </source>
</reference>
<name>A0A6M1SCH7_9HYPH</name>
<feature type="region of interest" description="Disordered" evidence="1">
    <location>
        <begin position="80"/>
        <end position="100"/>
    </location>
</feature>
<dbReference type="Proteomes" id="UP000477849">
    <property type="component" value="Unassembled WGS sequence"/>
</dbReference>
<dbReference type="AlphaFoldDB" id="A0A6M1SCH7"/>
<proteinExistence type="predicted"/>
<keyword evidence="3" id="KW-1185">Reference proteome</keyword>
<accession>A0A6M1SCH7</accession>
<evidence type="ECO:0000313" key="3">
    <source>
        <dbReference type="Proteomes" id="UP000477849"/>
    </source>
</evidence>
<dbReference type="RefSeq" id="WP_163897408.1">
    <property type="nucleotide sequence ID" value="NZ_CP048424.1"/>
</dbReference>
<organism evidence="2 3">
    <name type="scientific">Rhizobium daejeonense</name>
    <dbReference type="NCBI Taxonomy" id="240521"/>
    <lineage>
        <taxon>Bacteria</taxon>
        <taxon>Pseudomonadati</taxon>
        <taxon>Pseudomonadota</taxon>
        <taxon>Alphaproteobacteria</taxon>
        <taxon>Hyphomicrobiales</taxon>
        <taxon>Rhizobiaceae</taxon>
        <taxon>Rhizobium/Agrobacterium group</taxon>
        <taxon>Rhizobium</taxon>
    </lineage>
</organism>
<protein>
    <submittedName>
        <fullName evidence="2">Uncharacterized protein</fullName>
    </submittedName>
</protein>
<gene>
    <name evidence="2" type="ORF">G6N76_19955</name>
</gene>
<sequence>MLKNDPPERERKLADQALLRALLCRSSYSSAGLGAQSGGNYAREIAIIDHLRKGMVMSDMHVAVWEKVAFSHAAALLRWEGEGGSPSGRDQTVASEKRGI</sequence>
<comment type="caution">
    <text evidence="2">The sequence shown here is derived from an EMBL/GenBank/DDBJ whole genome shotgun (WGS) entry which is preliminary data.</text>
</comment>
<evidence type="ECO:0000313" key="2">
    <source>
        <dbReference type="EMBL" id="NGO65948.1"/>
    </source>
</evidence>